<keyword evidence="2" id="KW-0597">Phosphoprotein</keyword>
<dbReference type="Proteomes" id="UP000218231">
    <property type="component" value="Unassembled WGS sequence"/>
</dbReference>
<protein>
    <recommendedName>
        <fullName evidence="5">FIP-RBD domain-containing protein</fullName>
    </recommendedName>
</protein>
<dbReference type="PROSITE" id="PS51511">
    <property type="entry name" value="FIP_RBD"/>
    <property type="match status" value="1"/>
</dbReference>
<evidence type="ECO:0000256" key="4">
    <source>
        <dbReference type="SAM" id="MobiDB-lite"/>
    </source>
</evidence>
<keyword evidence="1" id="KW-0813">Transport</keyword>
<dbReference type="SUPFAM" id="SSF49562">
    <property type="entry name" value="C2 domain (Calcium/lipid-binding domain, CaLB)"/>
    <property type="match status" value="1"/>
</dbReference>
<dbReference type="Gene3D" id="2.60.40.150">
    <property type="entry name" value="C2 domain"/>
    <property type="match status" value="1"/>
</dbReference>
<proteinExistence type="predicted"/>
<evidence type="ECO:0000313" key="6">
    <source>
        <dbReference type="EMBL" id="PAV86074.1"/>
    </source>
</evidence>
<sequence>MESNTLLVSVGGARGLTLKNASNFDAVLTIVMDGKSKTKSRLDLEPEQVVDGECRWDTTGEFKLKEELNKLVISVKHVGTFTKDVVGRCQLNLDEARNMGSMMWLPLKKDKDDKKRGEIQLSFQFTYKSPQWSVSSQSLDKLADLDKKEGVASKIKRKMHFGKKLKEASDTTSMVSGISAGAMSVTSTKSRSMFGKLGKALKRSGSSHKLAPGAFDVSANVAGPENQLYPSHDGRRHSILSTGQASRPNSGLSFSSLSELPTAETISSGAAAVSHASSPYPPVRQSIATKTAGEQLQNGAADYTPQKSMDIYNMNSQVSTAESFHRTGSIHSAASSGFESSSKLGKRDNIADIGSHRDLLKEIDSLKLELHVKDSRIREMSAYMDQLLARVMEKNPELLDQTMRKGTARSGYFSGLFRSGGLSGF</sequence>
<comment type="caution">
    <text evidence="6">The sequence shown here is derived from an EMBL/GenBank/DDBJ whole genome shotgun (WGS) entry which is preliminary data.</text>
</comment>
<dbReference type="EMBL" id="LIAE01006705">
    <property type="protein sequence ID" value="PAV86074.1"/>
    <property type="molecule type" value="Genomic_DNA"/>
</dbReference>
<feature type="compositionally biased region" description="Polar residues" evidence="4">
    <location>
        <begin position="239"/>
        <end position="254"/>
    </location>
</feature>
<dbReference type="InterPro" id="IPR037789">
    <property type="entry name" value="FIP_classI"/>
</dbReference>
<dbReference type="GO" id="GO:0031267">
    <property type="term" value="F:small GTPase binding"/>
    <property type="evidence" value="ECO:0007669"/>
    <property type="project" value="InterPro"/>
</dbReference>
<dbReference type="SUPFAM" id="SSF144270">
    <property type="entry name" value="Eferin C-derminal domain-like"/>
    <property type="match status" value="1"/>
</dbReference>
<dbReference type="Gene3D" id="1.20.5.2440">
    <property type="match status" value="1"/>
</dbReference>
<organism evidence="6 7">
    <name type="scientific">Diploscapter pachys</name>
    <dbReference type="NCBI Taxonomy" id="2018661"/>
    <lineage>
        <taxon>Eukaryota</taxon>
        <taxon>Metazoa</taxon>
        <taxon>Ecdysozoa</taxon>
        <taxon>Nematoda</taxon>
        <taxon>Chromadorea</taxon>
        <taxon>Rhabditida</taxon>
        <taxon>Rhabditina</taxon>
        <taxon>Rhabditomorpha</taxon>
        <taxon>Rhabditoidea</taxon>
        <taxon>Rhabditidae</taxon>
        <taxon>Diploscapter</taxon>
    </lineage>
</organism>
<feature type="domain" description="FIP-RBD" evidence="5">
    <location>
        <begin position="340"/>
        <end position="402"/>
    </location>
</feature>
<dbReference type="InterPro" id="IPR019018">
    <property type="entry name" value="Rab-bd_FIP-RBD"/>
</dbReference>
<dbReference type="PANTHER" id="PTHR15746">
    <property type="entry name" value="RAB11-RELATED"/>
    <property type="match status" value="1"/>
</dbReference>
<feature type="region of interest" description="Disordered" evidence="4">
    <location>
        <begin position="225"/>
        <end position="254"/>
    </location>
</feature>
<gene>
    <name evidence="6" type="ORF">WR25_07317</name>
</gene>
<evidence type="ECO:0000256" key="1">
    <source>
        <dbReference type="ARBA" id="ARBA00022448"/>
    </source>
</evidence>
<keyword evidence="3" id="KW-0653">Protein transport</keyword>
<dbReference type="GO" id="GO:0015031">
    <property type="term" value="P:protein transport"/>
    <property type="evidence" value="ECO:0007669"/>
    <property type="project" value="UniProtKB-KW"/>
</dbReference>
<name>A0A2A2LIP2_9BILA</name>
<dbReference type="GO" id="GO:0045055">
    <property type="term" value="P:regulated exocytosis"/>
    <property type="evidence" value="ECO:0007669"/>
    <property type="project" value="TreeGrafter"/>
</dbReference>
<dbReference type="PANTHER" id="PTHR15746:SF23">
    <property type="entry name" value="RAB11 INTERACTING PROTEIN, ISOFORM A"/>
    <property type="match status" value="1"/>
</dbReference>
<keyword evidence="7" id="KW-1185">Reference proteome</keyword>
<evidence type="ECO:0000256" key="3">
    <source>
        <dbReference type="ARBA" id="ARBA00022927"/>
    </source>
</evidence>
<evidence type="ECO:0000259" key="5">
    <source>
        <dbReference type="PROSITE" id="PS51511"/>
    </source>
</evidence>
<accession>A0A2A2LIP2</accession>
<evidence type="ECO:0000313" key="7">
    <source>
        <dbReference type="Proteomes" id="UP000218231"/>
    </source>
</evidence>
<dbReference type="STRING" id="2018661.A0A2A2LIP2"/>
<dbReference type="AlphaFoldDB" id="A0A2A2LIP2"/>
<reference evidence="6 7" key="1">
    <citation type="journal article" date="2017" name="Curr. Biol.">
        <title>Genome architecture and evolution of a unichromosomal asexual nematode.</title>
        <authorList>
            <person name="Fradin H."/>
            <person name="Zegar C."/>
            <person name="Gutwein M."/>
            <person name="Lucas J."/>
            <person name="Kovtun M."/>
            <person name="Corcoran D."/>
            <person name="Baugh L.R."/>
            <person name="Kiontke K."/>
            <person name="Gunsalus K."/>
            <person name="Fitch D.H."/>
            <person name="Piano F."/>
        </authorList>
    </citation>
    <scope>NUCLEOTIDE SEQUENCE [LARGE SCALE GENOMIC DNA]</scope>
    <source>
        <strain evidence="6">PF1309</strain>
    </source>
</reference>
<dbReference type="OrthoDB" id="8956628at2759"/>
<dbReference type="InterPro" id="IPR035892">
    <property type="entry name" value="C2_domain_sf"/>
</dbReference>
<evidence type="ECO:0000256" key="2">
    <source>
        <dbReference type="ARBA" id="ARBA00022553"/>
    </source>
</evidence>
<dbReference type="InterPro" id="IPR037245">
    <property type="entry name" value="FIP-RBD_C_sf"/>
</dbReference>